<reference evidence="5" key="1">
    <citation type="submission" date="2022-02" db="EMBL/GenBank/DDBJ databases">
        <title>Characterization of Tn125 harboring carbapenem-resistant Acinetobacter bereziniae clinical isolates.</title>
        <authorList>
            <person name="Wong N.-K."/>
            <person name="Pan Q."/>
        </authorList>
    </citation>
    <scope>NUCLEOTIDE SEQUENCE</scope>
    <source>
        <strain evidence="5">GD03393</strain>
    </source>
</reference>
<evidence type="ECO:0000313" key="6">
    <source>
        <dbReference type="Proteomes" id="UP000644140"/>
    </source>
</evidence>
<evidence type="ECO:0000259" key="4">
    <source>
        <dbReference type="Pfam" id="PF25973"/>
    </source>
</evidence>
<organism evidence="5 6">
    <name type="scientific">Acinetobacter bereziniae</name>
    <name type="common">Acinetobacter genomosp. 10</name>
    <dbReference type="NCBI Taxonomy" id="106648"/>
    <lineage>
        <taxon>Bacteria</taxon>
        <taxon>Pseudomonadati</taxon>
        <taxon>Pseudomonadota</taxon>
        <taxon>Gammaproteobacteria</taxon>
        <taxon>Moraxellales</taxon>
        <taxon>Moraxellaceae</taxon>
        <taxon>Acinetobacter</taxon>
    </lineage>
</organism>
<evidence type="ECO:0000259" key="2">
    <source>
        <dbReference type="Pfam" id="PF25954"/>
    </source>
</evidence>
<dbReference type="EMBL" id="CP092085">
    <property type="protein sequence ID" value="UUN96214.1"/>
    <property type="molecule type" value="Genomic_DNA"/>
</dbReference>
<dbReference type="Gene3D" id="2.40.420.20">
    <property type="match status" value="1"/>
</dbReference>
<dbReference type="InterPro" id="IPR058627">
    <property type="entry name" value="MdtA-like_C"/>
</dbReference>
<dbReference type="Gene3D" id="2.40.30.170">
    <property type="match status" value="1"/>
</dbReference>
<dbReference type="SUPFAM" id="SSF111369">
    <property type="entry name" value="HlyD-like secretion proteins"/>
    <property type="match status" value="1"/>
</dbReference>
<evidence type="ECO:0000259" key="3">
    <source>
        <dbReference type="Pfam" id="PF25967"/>
    </source>
</evidence>
<feature type="domain" description="Multidrug resistance protein MdtA-like C-terminal permuted SH3" evidence="3">
    <location>
        <begin position="310"/>
        <end position="366"/>
    </location>
</feature>
<dbReference type="Proteomes" id="UP000644140">
    <property type="component" value="Chromosome"/>
</dbReference>
<dbReference type="AlphaFoldDB" id="A0A8I1DHN9"/>
<dbReference type="NCBIfam" id="TIGR01730">
    <property type="entry name" value="RND_mfp"/>
    <property type="match status" value="1"/>
</dbReference>
<sequence>MKSHDPMQIKRINSKIWIVVAVIVIVLVVIFFAWKSSNKKQVSSQNVDTPSSNTKPSLTVTVVQPELQNWKQNFTANGNIAAWQEVVIGSELSGQRITKVNVNVGDSVQRGQVLAEINSESIRAELATAKANYAEAKAVLADAILNNQRIQQLKNTGAISQQEATQYLTSRNTAQARLDAAKAQIDSNQLRLTQTQVIAPDHGVISARTATVGSLAQTGQELFRLIRDNRLEWRAEVTSTDLYKLAKGMTAQITSPDPSRSAVQGTVRMIAPVIDPQTRYGLVYVDIPTTDAVRMGMFVKGEFDLGQKPALTVPQTAVLLRDGFSYVFIVNKDNRVSQQKVSIGRRLNDRVEILDLPANTRIVASGTGFLADGDLVKLGQTIPDTPLTKQLVAPQEK</sequence>
<dbReference type="Gene3D" id="1.10.287.470">
    <property type="entry name" value="Helix hairpin bin"/>
    <property type="match status" value="1"/>
</dbReference>
<evidence type="ECO:0000256" key="1">
    <source>
        <dbReference type="ARBA" id="ARBA00009477"/>
    </source>
</evidence>
<dbReference type="Pfam" id="PF25973">
    <property type="entry name" value="BSH_CzcB"/>
    <property type="match status" value="1"/>
</dbReference>
<evidence type="ECO:0000313" key="5">
    <source>
        <dbReference type="EMBL" id="UUN96214.1"/>
    </source>
</evidence>
<dbReference type="PANTHER" id="PTHR30469">
    <property type="entry name" value="MULTIDRUG RESISTANCE PROTEIN MDTA"/>
    <property type="match status" value="1"/>
</dbReference>
<dbReference type="Gene3D" id="2.40.50.100">
    <property type="match status" value="1"/>
</dbReference>
<dbReference type="PANTHER" id="PTHR30469:SF15">
    <property type="entry name" value="HLYD FAMILY OF SECRETION PROTEINS"/>
    <property type="match status" value="1"/>
</dbReference>
<dbReference type="GO" id="GO:0015562">
    <property type="term" value="F:efflux transmembrane transporter activity"/>
    <property type="evidence" value="ECO:0007669"/>
    <property type="project" value="TreeGrafter"/>
</dbReference>
<feature type="domain" description="CzcB-like barrel-sandwich hybrid" evidence="4">
    <location>
        <begin position="90"/>
        <end position="225"/>
    </location>
</feature>
<dbReference type="InterPro" id="IPR058647">
    <property type="entry name" value="BSH_CzcB-like"/>
</dbReference>
<dbReference type="InterPro" id="IPR058792">
    <property type="entry name" value="Beta-barrel_RND_2"/>
</dbReference>
<protein>
    <submittedName>
        <fullName evidence="5">Efflux RND transporter periplasmic adaptor subunit</fullName>
    </submittedName>
</protein>
<comment type="similarity">
    <text evidence="1">Belongs to the membrane fusion protein (MFP) (TC 8.A.1) family.</text>
</comment>
<dbReference type="InterPro" id="IPR006143">
    <property type="entry name" value="RND_pump_MFP"/>
</dbReference>
<dbReference type="Pfam" id="PF25967">
    <property type="entry name" value="RND-MFP_C"/>
    <property type="match status" value="1"/>
</dbReference>
<feature type="domain" description="CusB-like beta-barrel" evidence="2">
    <location>
        <begin position="235"/>
        <end position="302"/>
    </location>
</feature>
<proteinExistence type="inferred from homology"/>
<name>A0A8I1DHN9_ACIBZ</name>
<accession>A0A8I1DHN9</accession>
<gene>
    <name evidence="5" type="ORF">I9054_012565</name>
</gene>
<dbReference type="Pfam" id="PF25954">
    <property type="entry name" value="Beta-barrel_RND_2"/>
    <property type="match status" value="1"/>
</dbReference>
<dbReference type="GO" id="GO:1990281">
    <property type="term" value="C:efflux pump complex"/>
    <property type="evidence" value="ECO:0007669"/>
    <property type="project" value="TreeGrafter"/>
</dbReference>